<comment type="caution">
    <text evidence="2">The sequence shown here is derived from an EMBL/GenBank/DDBJ whole genome shotgun (WGS) entry which is preliminary data.</text>
</comment>
<organism evidence="2 3">
    <name type="scientific">Haematococcus lacustris</name>
    <name type="common">Green alga</name>
    <name type="synonym">Haematococcus pluvialis</name>
    <dbReference type="NCBI Taxonomy" id="44745"/>
    <lineage>
        <taxon>Eukaryota</taxon>
        <taxon>Viridiplantae</taxon>
        <taxon>Chlorophyta</taxon>
        <taxon>core chlorophytes</taxon>
        <taxon>Chlorophyceae</taxon>
        <taxon>CS clade</taxon>
        <taxon>Chlamydomonadales</taxon>
        <taxon>Haematococcaceae</taxon>
        <taxon>Haematococcus</taxon>
    </lineage>
</organism>
<reference evidence="2 3" key="1">
    <citation type="submission" date="2020-02" db="EMBL/GenBank/DDBJ databases">
        <title>Draft genome sequence of Haematococcus lacustris strain NIES-144.</title>
        <authorList>
            <person name="Morimoto D."/>
            <person name="Nakagawa S."/>
            <person name="Yoshida T."/>
            <person name="Sawayama S."/>
        </authorList>
    </citation>
    <scope>NUCLEOTIDE SEQUENCE [LARGE SCALE GENOMIC DNA]</scope>
    <source>
        <strain evidence="2 3">NIES-144</strain>
    </source>
</reference>
<sequence>MAACSKSRALSEGLLIDDWVVLPDGPKYKKFWAITVVAACITAVMEPFLFAFREHPGLRWGQAGE</sequence>
<keyword evidence="3" id="KW-1185">Reference proteome</keyword>
<feature type="transmembrane region" description="Helical" evidence="1">
    <location>
        <begin position="31"/>
        <end position="52"/>
    </location>
</feature>
<evidence type="ECO:0000313" key="3">
    <source>
        <dbReference type="Proteomes" id="UP000485058"/>
    </source>
</evidence>
<keyword evidence="1" id="KW-0812">Transmembrane</keyword>
<evidence type="ECO:0000313" key="2">
    <source>
        <dbReference type="EMBL" id="GFH21123.1"/>
    </source>
</evidence>
<keyword evidence="1" id="KW-0472">Membrane</keyword>
<proteinExistence type="predicted"/>
<accession>A0A699ZEU9</accession>
<gene>
    <name evidence="2" type="ORF">HaLaN_18363</name>
</gene>
<protein>
    <submittedName>
        <fullName evidence="2">Uncharacterized protein</fullName>
    </submittedName>
</protein>
<name>A0A699ZEU9_HAELA</name>
<dbReference type="EMBL" id="BLLF01001765">
    <property type="protein sequence ID" value="GFH21123.1"/>
    <property type="molecule type" value="Genomic_DNA"/>
</dbReference>
<keyword evidence="1" id="KW-1133">Transmembrane helix</keyword>
<dbReference type="AlphaFoldDB" id="A0A699ZEU9"/>
<dbReference type="Proteomes" id="UP000485058">
    <property type="component" value="Unassembled WGS sequence"/>
</dbReference>
<evidence type="ECO:0000256" key="1">
    <source>
        <dbReference type="SAM" id="Phobius"/>
    </source>
</evidence>